<dbReference type="AlphaFoldDB" id="L8JTH5"/>
<evidence type="ECO:0000313" key="2">
    <source>
        <dbReference type="Proteomes" id="UP000011135"/>
    </source>
</evidence>
<dbReference type="Proteomes" id="UP000011135">
    <property type="component" value="Unassembled WGS sequence"/>
</dbReference>
<keyword evidence="2" id="KW-1185">Reference proteome</keyword>
<reference evidence="1 2" key="1">
    <citation type="submission" date="2012-12" db="EMBL/GenBank/DDBJ databases">
        <title>Genome assembly of Fulvivirga imtechensis AK7.</title>
        <authorList>
            <person name="Nupur N."/>
            <person name="Khatri I."/>
            <person name="Kumar R."/>
            <person name="Subramanian S."/>
            <person name="Pinnaka A."/>
        </authorList>
    </citation>
    <scope>NUCLEOTIDE SEQUENCE [LARGE SCALE GENOMIC DNA]</scope>
    <source>
        <strain evidence="1 2">AK7</strain>
    </source>
</reference>
<protein>
    <submittedName>
        <fullName evidence="1">Uncharacterized protein</fullName>
    </submittedName>
</protein>
<name>L8JTH5_9BACT</name>
<sequence length="43" mass="5264">MTLPNSQLFEFNEIIEEKHYEETEHFTVLEQFLNTPEAFTRFL</sequence>
<gene>
    <name evidence="1" type="ORF">C900_02458</name>
</gene>
<accession>L8JTH5</accession>
<evidence type="ECO:0000313" key="1">
    <source>
        <dbReference type="EMBL" id="ELR71543.1"/>
    </source>
</evidence>
<dbReference type="EMBL" id="AMZN01000037">
    <property type="protein sequence ID" value="ELR71543.1"/>
    <property type="molecule type" value="Genomic_DNA"/>
</dbReference>
<proteinExistence type="predicted"/>
<comment type="caution">
    <text evidence="1">The sequence shown here is derived from an EMBL/GenBank/DDBJ whole genome shotgun (WGS) entry which is preliminary data.</text>
</comment>
<organism evidence="1 2">
    <name type="scientific">Fulvivirga imtechensis AK7</name>
    <dbReference type="NCBI Taxonomy" id="1237149"/>
    <lineage>
        <taxon>Bacteria</taxon>
        <taxon>Pseudomonadati</taxon>
        <taxon>Bacteroidota</taxon>
        <taxon>Cytophagia</taxon>
        <taxon>Cytophagales</taxon>
        <taxon>Fulvivirgaceae</taxon>
        <taxon>Fulvivirga</taxon>
    </lineage>
</organism>